<dbReference type="RefSeq" id="WP_380854894.1">
    <property type="nucleotide sequence ID" value="NZ_JBHRXV010000001.1"/>
</dbReference>
<evidence type="ECO:0000256" key="8">
    <source>
        <dbReference type="ARBA" id="ARBA00022989"/>
    </source>
</evidence>
<gene>
    <name evidence="10" type="primary">gspJ</name>
    <name evidence="10" type="ORF">ACFOMD_00025</name>
</gene>
<comment type="caution">
    <text evidence="10">The sequence shown here is derived from an EMBL/GenBank/DDBJ whole genome shotgun (WGS) entry which is preliminary data.</text>
</comment>
<dbReference type="SUPFAM" id="SSF54523">
    <property type="entry name" value="Pili subunits"/>
    <property type="match status" value="1"/>
</dbReference>
<evidence type="ECO:0000313" key="11">
    <source>
        <dbReference type="Proteomes" id="UP001595615"/>
    </source>
</evidence>
<dbReference type="Pfam" id="PF11612">
    <property type="entry name" value="T2SSJ"/>
    <property type="match status" value="1"/>
</dbReference>
<dbReference type="Gene3D" id="3.10.610.10">
    <property type="entry name" value="GSPII I/J protein-like"/>
    <property type="match status" value="1"/>
</dbReference>
<dbReference type="InterPro" id="IPR051621">
    <property type="entry name" value="T2SS_protein_J"/>
</dbReference>
<comment type="subcellular location">
    <subcellularLocation>
        <location evidence="1">Cell inner membrane</location>
        <topology evidence="1">Single-pass membrane protein</topology>
    </subcellularLocation>
</comment>
<dbReference type="InterPro" id="IPR012902">
    <property type="entry name" value="N_methyl_site"/>
</dbReference>
<evidence type="ECO:0000256" key="6">
    <source>
        <dbReference type="ARBA" id="ARBA00022519"/>
    </source>
</evidence>
<evidence type="ECO:0000313" key="10">
    <source>
        <dbReference type="EMBL" id="MFC3710938.1"/>
    </source>
</evidence>
<evidence type="ECO:0000256" key="4">
    <source>
        <dbReference type="ARBA" id="ARBA00022475"/>
    </source>
</evidence>
<keyword evidence="7" id="KW-0812">Transmembrane</keyword>
<comment type="similarity">
    <text evidence="2">Belongs to the GSP J family.</text>
</comment>
<dbReference type="PANTHER" id="PTHR39583:SF2">
    <property type="entry name" value="TYPE II SECRETION SYSTEM PROTEIN J"/>
    <property type="match status" value="1"/>
</dbReference>
<dbReference type="NCBIfam" id="TIGR01711">
    <property type="entry name" value="gspJ"/>
    <property type="match status" value="1"/>
</dbReference>
<keyword evidence="11" id="KW-1185">Reference proteome</keyword>
<sequence length="193" mass="21230">MKRNGFTLVELMVALLIFGLLSASGVALLAFSVDSREQSTARVEALSAALRTRSLLTSDLAQAAVRLYRREDGSLSPAFRAGEGELLMAFVRRGWANEDAAPRASLQRVEYRLREGRLERVAFAHVDGGKPGPTAVLLSGVRSITVRYRIDGEWRDRWDAVRPELLPQAIETVVVLENAPELRQLFLVGAGLS</sequence>
<keyword evidence="4" id="KW-1003">Cell membrane</keyword>
<dbReference type="InterPro" id="IPR045584">
    <property type="entry name" value="Pilin-like"/>
</dbReference>
<name>A0ABV7X6V9_9SPHN</name>
<organism evidence="10 11">
    <name type="scientific">Sphingoaurantiacus capsulatus</name>
    <dbReference type="NCBI Taxonomy" id="1771310"/>
    <lineage>
        <taxon>Bacteria</taxon>
        <taxon>Pseudomonadati</taxon>
        <taxon>Pseudomonadota</taxon>
        <taxon>Alphaproteobacteria</taxon>
        <taxon>Sphingomonadales</taxon>
        <taxon>Sphingosinicellaceae</taxon>
        <taxon>Sphingoaurantiacus</taxon>
    </lineage>
</organism>
<dbReference type="NCBIfam" id="TIGR02532">
    <property type="entry name" value="IV_pilin_GFxxxE"/>
    <property type="match status" value="1"/>
</dbReference>
<reference evidence="11" key="1">
    <citation type="journal article" date="2019" name="Int. J. Syst. Evol. Microbiol.">
        <title>The Global Catalogue of Microorganisms (GCM) 10K type strain sequencing project: providing services to taxonomists for standard genome sequencing and annotation.</title>
        <authorList>
            <consortium name="The Broad Institute Genomics Platform"/>
            <consortium name="The Broad Institute Genome Sequencing Center for Infectious Disease"/>
            <person name="Wu L."/>
            <person name="Ma J."/>
        </authorList>
    </citation>
    <scope>NUCLEOTIDE SEQUENCE [LARGE SCALE GENOMIC DNA]</scope>
    <source>
        <strain evidence="11">KCTC 42644</strain>
    </source>
</reference>
<dbReference type="PANTHER" id="PTHR39583">
    <property type="entry name" value="TYPE II SECRETION SYSTEM PROTEIN J-RELATED"/>
    <property type="match status" value="1"/>
</dbReference>
<evidence type="ECO:0000256" key="5">
    <source>
        <dbReference type="ARBA" id="ARBA00022481"/>
    </source>
</evidence>
<keyword evidence="6" id="KW-0997">Cell inner membrane</keyword>
<evidence type="ECO:0000256" key="1">
    <source>
        <dbReference type="ARBA" id="ARBA00004377"/>
    </source>
</evidence>
<evidence type="ECO:0000256" key="9">
    <source>
        <dbReference type="ARBA" id="ARBA00023136"/>
    </source>
</evidence>
<accession>A0ABV7X6V9</accession>
<evidence type="ECO:0000256" key="2">
    <source>
        <dbReference type="ARBA" id="ARBA00011084"/>
    </source>
</evidence>
<dbReference type="Pfam" id="PF07963">
    <property type="entry name" value="N_methyl"/>
    <property type="match status" value="1"/>
</dbReference>
<proteinExistence type="inferred from homology"/>
<dbReference type="Gene3D" id="2.10.70.20">
    <property type="entry name" value="gspk-gspi-gspj complex like domains"/>
    <property type="match status" value="1"/>
</dbReference>
<dbReference type="EMBL" id="JBHRXV010000001">
    <property type="protein sequence ID" value="MFC3710938.1"/>
    <property type="molecule type" value="Genomic_DNA"/>
</dbReference>
<protein>
    <recommendedName>
        <fullName evidence="3">Type II secretion system protein J</fullName>
    </recommendedName>
</protein>
<keyword evidence="5" id="KW-0488">Methylation</keyword>
<keyword evidence="8" id="KW-1133">Transmembrane helix</keyword>
<evidence type="ECO:0000256" key="7">
    <source>
        <dbReference type="ARBA" id="ARBA00022692"/>
    </source>
</evidence>
<dbReference type="Proteomes" id="UP001595615">
    <property type="component" value="Unassembled WGS sequence"/>
</dbReference>
<evidence type="ECO:0000256" key="3">
    <source>
        <dbReference type="ARBA" id="ARBA00021539"/>
    </source>
</evidence>
<dbReference type="InterPro" id="IPR010055">
    <property type="entry name" value="T2SS_protein-GspJ"/>
</dbReference>
<keyword evidence="9" id="KW-0472">Membrane</keyword>